<accession>A0A9P3CM02</accession>
<evidence type="ECO:0000313" key="1">
    <source>
        <dbReference type="EMBL" id="GIZ44781.1"/>
    </source>
</evidence>
<proteinExistence type="predicted"/>
<dbReference type="AlphaFoldDB" id="A0A9P3CM02"/>
<dbReference type="GeneID" id="68293545"/>
<dbReference type="RefSeq" id="XP_044659268.1">
    <property type="nucleotide sequence ID" value="XM_044803333.1"/>
</dbReference>
<dbReference type="OrthoDB" id="10573679at2759"/>
<reference evidence="1 2" key="1">
    <citation type="submission" date="2021-01" db="EMBL/GenBank/DDBJ databases">
        <title>Cercospora kikuchii MAFF 305040 whole genome shotgun sequence.</title>
        <authorList>
            <person name="Kashiwa T."/>
            <person name="Suzuki T."/>
        </authorList>
    </citation>
    <scope>NUCLEOTIDE SEQUENCE [LARGE SCALE GENOMIC DNA]</scope>
    <source>
        <strain evidence="1 2">MAFF 305040</strain>
    </source>
</reference>
<dbReference type="Proteomes" id="UP000825890">
    <property type="component" value="Unassembled WGS sequence"/>
</dbReference>
<sequence>MSKSLPKVATQLLPKVPKLGSSPSYKSFFKQVIQQRENRKVITVKGKAAIDHEWESLLRRSRGEPGRASTAPEALKRWREYRNRPGMEYKMNGRAQADAAVAVAGLRLPNARGNAYKRNDLSMNTVWKCANYADFAKNVQKMNPSVTFDKQLMDDAFRASVSAMPAKLKSSTQDQKEIDRVGPPSFFPLTGADSTAVLGQGVDEILEGSRDILTRVTNSKSGLSALSKHQYVRYLHQILRRWASL</sequence>
<protein>
    <submittedName>
        <fullName evidence="1">Uncharacterized protein</fullName>
    </submittedName>
</protein>
<name>A0A9P3CM02_9PEZI</name>
<keyword evidence="2" id="KW-1185">Reference proteome</keyword>
<organism evidence="1 2">
    <name type="scientific">Cercospora kikuchii</name>
    <dbReference type="NCBI Taxonomy" id="84275"/>
    <lineage>
        <taxon>Eukaryota</taxon>
        <taxon>Fungi</taxon>
        <taxon>Dikarya</taxon>
        <taxon>Ascomycota</taxon>
        <taxon>Pezizomycotina</taxon>
        <taxon>Dothideomycetes</taxon>
        <taxon>Dothideomycetidae</taxon>
        <taxon>Mycosphaerellales</taxon>
        <taxon>Mycosphaerellaceae</taxon>
        <taxon>Cercospora</taxon>
    </lineage>
</organism>
<dbReference type="EMBL" id="BOLY01000005">
    <property type="protein sequence ID" value="GIZ44781.1"/>
    <property type="molecule type" value="Genomic_DNA"/>
</dbReference>
<evidence type="ECO:0000313" key="2">
    <source>
        <dbReference type="Proteomes" id="UP000825890"/>
    </source>
</evidence>
<gene>
    <name evidence="1" type="ORF">CKM354_000797000</name>
</gene>
<comment type="caution">
    <text evidence="1">The sequence shown here is derived from an EMBL/GenBank/DDBJ whole genome shotgun (WGS) entry which is preliminary data.</text>
</comment>